<evidence type="ECO:0000256" key="1">
    <source>
        <dbReference type="PROSITE-ProRule" id="PRU00409"/>
    </source>
</evidence>
<dbReference type="Pfam" id="PF02655">
    <property type="entry name" value="ATP-grasp_3"/>
    <property type="match status" value="1"/>
</dbReference>
<name>A0A0B7IU63_9PROT</name>
<dbReference type="PROSITE" id="PS50975">
    <property type="entry name" value="ATP_GRASP"/>
    <property type="match status" value="1"/>
</dbReference>
<organism evidence="3 4">
    <name type="scientific">Candidatus Methylopumilus turicensis</name>
    <dbReference type="NCBI Taxonomy" id="1581680"/>
    <lineage>
        <taxon>Bacteria</taxon>
        <taxon>Pseudomonadati</taxon>
        <taxon>Pseudomonadota</taxon>
        <taxon>Betaproteobacteria</taxon>
        <taxon>Nitrosomonadales</taxon>
        <taxon>Methylophilaceae</taxon>
        <taxon>Candidatus Methylopumilus</taxon>
    </lineage>
</organism>
<dbReference type="OrthoDB" id="5572734at2"/>
<dbReference type="EMBL" id="LN794158">
    <property type="protein sequence ID" value="CEN55789.1"/>
    <property type="molecule type" value="Genomic_DNA"/>
</dbReference>
<reference evidence="4" key="1">
    <citation type="submission" date="2014-12" db="EMBL/GenBank/DDBJ databases">
        <authorList>
            <person name="Salcher M.M."/>
        </authorList>
    </citation>
    <scope>NUCLEOTIDE SEQUENCE [LARGE SCALE GENOMIC DNA]</scope>
    <source>
        <strain evidence="4">MMS-10A-171</strain>
    </source>
</reference>
<protein>
    <recommendedName>
        <fullName evidence="2">ATP-grasp domain-containing protein</fullName>
    </recommendedName>
</protein>
<evidence type="ECO:0000313" key="3">
    <source>
        <dbReference type="EMBL" id="CEN55789.1"/>
    </source>
</evidence>
<dbReference type="InterPro" id="IPR011761">
    <property type="entry name" value="ATP-grasp"/>
</dbReference>
<proteinExistence type="predicted"/>
<keyword evidence="1" id="KW-0067">ATP-binding</keyword>
<keyword evidence="4" id="KW-1185">Reference proteome</keyword>
<dbReference type="KEGG" id="mbac:BN1209_0746"/>
<sequence length="366" mass="40179">MNKRVLIAAISSRPFVKAAVAAGYTVVAFDVFADVDTQAAAEYIEQIEYHPSGFDPQQFASALSRVDTTDMLGFAYGSGFEAQPELIALVAKRMPLLGNRPEVVRNLKDAQYFFGELDRLAIPHPEVSFNPLVDSEGWLCKEEGGSGGSHVLDAPENQTLPVGKYYQRAIEGTPISMLFVANGREVKVIGFNRQWVSPMAGKPYRYGGIVGHADLPVAIKNALADTAQKITAAFGLRGLNSLDVIWRGEAFWVLEINPRLSSTLDLYQSEECHLFALHVQAVNGDLSRFPLIPGRSKARSVLYAEQDLLISESLIWPDWVADIPMPHTAIIKHQPICTVLADANTADEAKALVVERVEQLSALLFK</sequence>
<dbReference type="GO" id="GO:0046872">
    <property type="term" value="F:metal ion binding"/>
    <property type="evidence" value="ECO:0007669"/>
    <property type="project" value="InterPro"/>
</dbReference>
<dbReference type="PIRSF" id="PIRSF016817">
    <property type="entry name" value="UCP016817_carboligase"/>
    <property type="match status" value="1"/>
</dbReference>
<dbReference type="RefSeq" id="WP_045751011.1">
    <property type="nucleotide sequence ID" value="NZ_LN794158.1"/>
</dbReference>
<accession>A0A0B7IU63</accession>
<evidence type="ECO:0000259" key="2">
    <source>
        <dbReference type="PROSITE" id="PS50975"/>
    </source>
</evidence>
<dbReference type="InterPro" id="IPR003806">
    <property type="entry name" value="ATP-grasp_PylC-type"/>
</dbReference>
<dbReference type="GO" id="GO:0005524">
    <property type="term" value="F:ATP binding"/>
    <property type="evidence" value="ECO:0007669"/>
    <property type="project" value="UniProtKB-UniRule"/>
</dbReference>
<keyword evidence="1" id="KW-0547">Nucleotide-binding</keyword>
<dbReference type="STRING" id="1581680.BN1209_0746"/>
<dbReference type="Gene3D" id="3.30.470.20">
    <property type="entry name" value="ATP-grasp fold, B domain"/>
    <property type="match status" value="1"/>
</dbReference>
<dbReference type="AlphaFoldDB" id="A0A0B7IU63"/>
<evidence type="ECO:0000313" key="4">
    <source>
        <dbReference type="Proteomes" id="UP000056322"/>
    </source>
</evidence>
<dbReference type="HOGENOM" id="CLU_057102_1_0_4"/>
<dbReference type="SUPFAM" id="SSF56059">
    <property type="entry name" value="Glutathione synthetase ATP-binding domain-like"/>
    <property type="match status" value="1"/>
</dbReference>
<gene>
    <name evidence="3" type="ORF">BN1209_0746</name>
</gene>
<feature type="domain" description="ATP-grasp" evidence="2">
    <location>
        <begin position="213"/>
        <end position="283"/>
    </location>
</feature>
<dbReference type="Proteomes" id="UP000056322">
    <property type="component" value="Chromosome 1"/>
</dbReference>
<dbReference type="InterPro" id="IPR016677">
    <property type="entry name" value="UCP016817_carboligase"/>
</dbReference>